<keyword evidence="4 6" id="KW-1133">Transmembrane helix</keyword>
<keyword evidence="2" id="KW-1003">Cell membrane</keyword>
<dbReference type="GO" id="GO:0005886">
    <property type="term" value="C:plasma membrane"/>
    <property type="evidence" value="ECO:0007669"/>
    <property type="project" value="UniProtKB-SubCell"/>
</dbReference>
<dbReference type="Pfam" id="PF04066">
    <property type="entry name" value="MrpF_PhaF"/>
    <property type="match status" value="1"/>
</dbReference>
<reference evidence="7 8" key="1">
    <citation type="journal article" date="2017" name="BMC Genomics">
        <title>Genomic analysis of methanogenic archaea reveals a shift towards energy conservation.</title>
        <authorList>
            <person name="Gilmore S.P."/>
            <person name="Henske J.K."/>
            <person name="Sexton J.A."/>
            <person name="Solomon K.V."/>
            <person name="Seppala S."/>
            <person name="Yoo J.I."/>
            <person name="Huyett L.M."/>
            <person name="Pressman A."/>
            <person name="Cogan J.Z."/>
            <person name="Kivenson V."/>
            <person name="Peng X."/>
            <person name="Tan Y."/>
            <person name="Valentine D.L."/>
            <person name="O'Malley M.A."/>
        </authorList>
    </citation>
    <scope>NUCLEOTIDE SEQUENCE [LARGE SCALE GENOMIC DNA]</scope>
    <source>
        <strain evidence="7 8">M.o.H.</strain>
    </source>
</reference>
<evidence type="ECO:0000256" key="1">
    <source>
        <dbReference type="ARBA" id="ARBA00004651"/>
    </source>
</evidence>
<sequence>MDILTISEYILMGALAFYALASIRISTRKTISMGIVGLLGLSIAVATLLVLIGQVYGILYCETIALALIILGPIGTIAFSKVIRGW</sequence>
<dbReference type="OrthoDB" id="70626at2157"/>
<comment type="caution">
    <text evidence="7">The sequence shown here is derived from an EMBL/GenBank/DDBJ whole genome shotgun (WGS) entry which is preliminary data.</text>
</comment>
<evidence type="ECO:0000256" key="6">
    <source>
        <dbReference type="SAM" id="Phobius"/>
    </source>
</evidence>
<evidence type="ECO:0000313" key="8">
    <source>
        <dbReference type="Proteomes" id="UP000217784"/>
    </source>
</evidence>
<feature type="transmembrane region" description="Helical" evidence="6">
    <location>
        <begin position="35"/>
        <end position="58"/>
    </location>
</feature>
<name>A0A2A2H718_METBR</name>
<evidence type="ECO:0000256" key="2">
    <source>
        <dbReference type="ARBA" id="ARBA00022475"/>
    </source>
</evidence>
<dbReference type="GO" id="GO:0015075">
    <property type="term" value="F:monoatomic ion transmembrane transporter activity"/>
    <property type="evidence" value="ECO:0007669"/>
    <property type="project" value="InterPro"/>
</dbReference>
<accession>A0A2A2H718</accession>
<evidence type="ECO:0000256" key="5">
    <source>
        <dbReference type="ARBA" id="ARBA00023136"/>
    </source>
</evidence>
<organism evidence="7 8">
    <name type="scientific">Methanobacterium bryantii</name>
    <dbReference type="NCBI Taxonomy" id="2161"/>
    <lineage>
        <taxon>Archaea</taxon>
        <taxon>Methanobacteriati</taxon>
        <taxon>Methanobacteriota</taxon>
        <taxon>Methanomada group</taxon>
        <taxon>Methanobacteria</taxon>
        <taxon>Methanobacteriales</taxon>
        <taxon>Methanobacteriaceae</taxon>
        <taxon>Methanobacterium</taxon>
    </lineage>
</organism>
<keyword evidence="5 6" id="KW-0472">Membrane</keyword>
<proteinExistence type="predicted"/>
<comment type="subcellular location">
    <subcellularLocation>
        <location evidence="1">Cell membrane</location>
        <topology evidence="1">Multi-pass membrane protein</topology>
    </subcellularLocation>
</comment>
<evidence type="ECO:0000256" key="3">
    <source>
        <dbReference type="ARBA" id="ARBA00022692"/>
    </source>
</evidence>
<evidence type="ECO:0000256" key="4">
    <source>
        <dbReference type="ARBA" id="ARBA00022989"/>
    </source>
</evidence>
<dbReference type="InterPro" id="IPR007208">
    <property type="entry name" value="MrpF/PhaF-like"/>
</dbReference>
<dbReference type="AlphaFoldDB" id="A0A2A2H718"/>
<dbReference type="NCBIfam" id="NF009254">
    <property type="entry name" value="PRK12612.1-2"/>
    <property type="match status" value="1"/>
</dbReference>
<dbReference type="EMBL" id="LMVM01000012">
    <property type="protein sequence ID" value="PAV05178.1"/>
    <property type="molecule type" value="Genomic_DNA"/>
</dbReference>
<dbReference type="Proteomes" id="UP000217784">
    <property type="component" value="Unassembled WGS sequence"/>
</dbReference>
<keyword evidence="3 6" id="KW-0812">Transmembrane</keyword>
<gene>
    <name evidence="7" type="ORF">ASJ80_12895</name>
</gene>
<feature type="transmembrane region" description="Helical" evidence="6">
    <location>
        <begin position="64"/>
        <end position="83"/>
    </location>
</feature>
<dbReference type="RefSeq" id="WP_069585022.1">
    <property type="nucleotide sequence ID" value="NZ_LMVM01000012.1"/>
</dbReference>
<evidence type="ECO:0000313" key="7">
    <source>
        <dbReference type="EMBL" id="PAV05178.1"/>
    </source>
</evidence>
<keyword evidence="8" id="KW-1185">Reference proteome</keyword>
<feature type="transmembrane region" description="Helical" evidence="6">
    <location>
        <begin position="6"/>
        <end position="23"/>
    </location>
</feature>
<evidence type="ECO:0008006" key="9">
    <source>
        <dbReference type="Google" id="ProtNLM"/>
    </source>
</evidence>
<protein>
    <recommendedName>
        <fullName evidence="9">Cation:proton antiporter</fullName>
    </recommendedName>
</protein>